<reference evidence="1 2" key="1">
    <citation type="submission" date="2015-12" db="EMBL/GenBank/DDBJ databases">
        <title>Genome sequence of Mucilaginibacter gotjawali.</title>
        <authorList>
            <person name="Lee J.S."/>
            <person name="Lee K.C."/>
            <person name="Kim K.K."/>
            <person name="Lee B.W."/>
        </authorList>
    </citation>
    <scope>NUCLEOTIDE SEQUENCE [LARGE SCALE GENOMIC DNA]</scope>
    <source>
        <strain evidence="1 2">SA3-7</strain>
    </source>
</reference>
<sequence length="65" mass="7584">MKLLLKYILYSLLIIVLVSGTVLLYRTHPEAQLVFILPGILILAFSRMSDDLNFRTFLPRFTKEK</sequence>
<name>A0A110AZR1_9SPHI</name>
<dbReference type="KEGG" id="mgot:MgSA37_00204"/>
<keyword evidence="2" id="KW-1185">Reference proteome</keyword>
<gene>
    <name evidence="1" type="ORF">MgSA37_00204</name>
</gene>
<evidence type="ECO:0000313" key="1">
    <source>
        <dbReference type="EMBL" id="BAU52054.1"/>
    </source>
</evidence>
<dbReference type="OrthoDB" id="799806at2"/>
<dbReference type="Proteomes" id="UP000218263">
    <property type="component" value="Chromosome"/>
</dbReference>
<dbReference type="AlphaFoldDB" id="A0A110AZR1"/>
<protein>
    <submittedName>
        <fullName evidence="1">Uncharacterized protein</fullName>
    </submittedName>
</protein>
<proteinExistence type="predicted"/>
<dbReference type="EMBL" id="AP017313">
    <property type="protein sequence ID" value="BAU52054.1"/>
    <property type="molecule type" value="Genomic_DNA"/>
</dbReference>
<dbReference type="RefSeq" id="WP_096349419.1">
    <property type="nucleotide sequence ID" value="NZ_AP017313.1"/>
</dbReference>
<evidence type="ECO:0000313" key="2">
    <source>
        <dbReference type="Proteomes" id="UP000218263"/>
    </source>
</evidence>
<accession>A0A110AZR1</accession>
<organism evidence="1 2">
    <name type="scientific">Mucilaginibacter gotjawali</name>
    <dbReference type="NCBI Taxonomy" id="1550579"/>
    <lineage>
        <taxon>Bacteria</taxon>
        <taxon>Pseudomonadati</taxon>
        <taxon>Bacteroidota</taxon>
        <taxon>Sphingobacteriia</taxon>
        <taxon>Sphingobacteriales</taxon>
        <taxon>Sphingobacteriaceae</taxon>
        <taxon>Mucilaginibacter</taxon>
    </lineage>
</organism>